<proteinExistence type="predicted"/>
<keyword evidence="1" id="KW-0812">Transmembrane</keyword>
<keyword evidence="4" id="KW-1185">Reference proteome</keyword>
<feature type="domain" description="DUF1468" evidence="2">
    <location>
        <begin position="24"/>
        <end position="160"/>
    </location>
</feature>
<dbReference type="Proteomes" id="UP000070433">
    <property type="component" value="Chromosome"/>
</dbReference>
<evidence type="ECO:0000313" key="3">
    <source>
        <dbReference type="EMBL" id="AMO23218.1"/>
    </source>
</evidence>
<evidence type="ECO:0000259" key="2">
    <source>
        <dbReference type="Pfam" id="PF07331"/>
    </source>
</evidence>
<dbReference type="OrthoDB" id="6183775at2"/>
<reference evidence="3 4" key="1">
    <citation type="journal article" date="2014" name="Int. J. Syst. Evol. Microbiol.">
        <title>Ramlibacter solisilvae sp. nov., isolated from forest soil, and emended description of the genus Ramlibacter.</title>
        <authorList>
            <person name="Lee H.J."/>
            <person name="Lee S.H."/>
            <person name="Lee S.S."/>
            <person name="Lee J.S."/>
            <person name="Kim Y."/>
            <person name="Kim S.C."/>
            <person name="Jeon C.O."/>
        </authorList>
    </citation>
    <scope>NUCLEOTIDE SEQUENCE [LARGE SCALE GENOMIC DNA]</scope>
    <source>
        <strain evidence="3 4">5-10</strain>
    </source>
</reference>
<dbReference type="InterPro" id="IPR009936">
    <property type="entry name" value="DUF1468"/>
</dbReference>
<feature type="transmembrane region" description="Helical" evidence="1">
    <location>
        <begin position="134"/>
        <end position="156"/>
    </location>
</feature>
<keyword evidence="1" id="KW-0472">Membrane</keyword>
<protein>
    <submittedName>
        <fullName evidence="3">Tripartite tricarboxylate transporter TctB</fullName>
    </submittedName>
</protein>
<feature type="transmembrane region" description="Helical" evidence="1">
    <location>
        <begin position="98"/>
        <end position="128"/>
    </location>
</feature>
<dbReference type="Pfam" id="PF07331">
    <property type="entry name" value="TctB"/>
    <property type="match status" value="1"/>
</dbReference>
<feature type="transmembrane region" description="Helical" evidence="1">
    <location>
        <begin position="56"/>
        <end position="77"/>
    </location>
</feature>
<gene>
    <name evidence="3" type="ORF">UC35_10345</name>
</gene>
<evidence type="ECO:0000256" key="1">
    <source>
        <dbReference type="SAM" id="Phobius"/>
    </source>
</evidence>
<evidence type="ECO:0000313" key="4">
    <source>
        <dbReference type="Proteomes" id="UP000070433"/>
    </source>
</evidence>
<sequence>MANEDPHGEEGAALATNASVDAVVAALLTIVGMVVMFEARRLGASWTTDGPGPGYFPFYIGAILTIGGLGILYQALLSKNADKGSFVDKEQLGRVLSVLLPSMVYVGAIMVLGQYVASAIFIAVFMVWLGKYSIVKSVLLGVIVNAFFFAMFEVWFKVPLFKGALNPLAFLGY</sequence>
<keyword evidence="1" id="KW-1133">Transmembrane helix</keyword>
<organism evidence="3 4">
    <name type="scientific">Ramlibacter tataouinensis</name>
    <dbReference type="NCBI Taxonomy" id="94132"/>
    <lineage>
        <taxon>Bacteria</taxon>
        <taxon>Pseudomonadati</taxon>
        <taxon>Pseudomonadota</taxon>
        <taxon>Betaproteobacteria</taxon>
        <taxon>Burkholderiales</taxon>
        <taxon>Comamonadaceae</taxon>
        <taxon>Ramlibacter</taxon>
    </lineage>
</organism>
<dbReference type="EMBL" id="CP010951">
    <property type="protein sequence ID" value="AMO23218.1"/>
    <property type="molecule type" value="Genomic_DNA"/>
</dbReference>
<dbReference type="RefSeq" id="WP_061498932.1">
    <property type="nucleotide sequence ID" value="NZ_CP010951.1"/>
</dbReference>
<dbReference type="AlphaFoldDB" id="A0A127JT66"/>
<accession>A0A127JT66</accession>
<feature type="transmembrane region" description="Helical" evidence="1">
    <location>
        <begin position="12"/>
        <end position="36"/>
    </location>
</feature>
<dbReference type="PATRIC" id="fig|94132.3.peg.2107"/>
<name>A0A127JT66_9BURK</name>